<dbReference type="InParanoid" id="A0A200QX42"/>
<proteinExistence type="predicted"/>
<dbReference type="Proteomes" id="UP000195402">
    <property type="component" value="Unassembled WGS sequence"/>
</dbReference>
<name>A0A200QX42_MACCD</name>
<dbReference type="EMBL" id="MVGT01000924">
    <property type="protein sequence ID" value="OVA15043.1"/>
    <property type="molecule type" value="Genomic_DNA"/>
</dbReference>
<evidence type="ECO:0000256" key="1">
    <source>
        <dbReference type="SAM" id="MobiDB-lite"/>
    </source>
</evidence>
<evidence type="ECO:0000313" key="2">
    <source>
        <dbReference type="EMBL" id="OVA15043.1"/>
    </source>
</evidence>
<gene>
    <name evidence="2" type="ORF">BVC80_949g57</name>
</gene>
<feature type="region of interest" description="Disordered" evidence="1">
    <location>
        <begin position="1"/>
        <end position="53"/>
    </location>
</feature>
<keyword evidence="3" id="KW-1185">Reference proteome</keyword>
<sequence>MSMIATRTTMSSPNGEIMVPSSSEQHTVPITNGPEITTPYNLFGSAEDCEKLE</sequence>
<dbReference type="AlphaFoldDB" id="A0A200QX42"/>
<organism evidence="2 3">
    <name type="scientific">Macleaya cordata</name>
    <name type="common">Five-seeded plume-poppy</name>
    <name type="synonym">Bocconia cordata</name>
    <dbReference type="NCBI Taxonomy" id="56857"/>
    <lineage>
        <taxon>Eukaryota</taxon>
        <taxon>Viridiplantae</taxon>
        <taxon>Streptophyta</taxon>
        <taxon>Embryophyta</taxon>
        <taxon>Tracheophyta</taxon>
        <taxon>Spermatophyta</taxon>
        <taxon>Magnoliopsida</taxon>
        <taxon>Ranunculales</taxon>
        <taxon>Papaveraceae</taxon>
        <taxon>Papaveroideae</taxon>
        <taxon>Macleaya</taxon>
    </lineage>
</organism>
<protein>
    <submittedName>
        <fullName evidence="2">Uncharacterized protein</fullName>
    </submittedName>
</protein>
<accession>A0A200QX42</accession>
<feature type="compositionally biased region" description="Polar residues" evidence="1">
    <location>
        <begin position="1"/>
        <end position="40"/>
    </location>
</feature>
<comment type="caution">
    <text evidence="2">The sequence shown here is derived from an EMBL/GenBank/DDBJ whole genome shotgun (WGS) entry which is preliminary data.</text>
</comment>
<evidence type="ECO:0000313" key="3">
    <source>
        <dbReference type="Proteomes" id="UP000195402"/>
    </source>
</evidence>
<reference evidence="2 3" key="1">
    <citation type="journal article" date="2017" name="Mol. Plant">
        <title>The Genome of Medicinal Plant Macleaya cordata Provides New Insights into Benzylisoquinoline Alkaloids Metabolism.</title>
        <authorList>
            <person name="Liu X."/>
            <person name="Liu Y."/>
            <person name="Huang P."/>
            <person name="Ma Y."/>
            <person name="Qing Z."/>
            <person name="Tang Q."/>
            <person name="Cao H."/>
            <person name="Cheng P."/>
            <person name="Zheng Y."/>
            <person name="Yuan Z."/>
            <person name="Zhou Y."/>
            <person name="Liu J."/>
            <person name="Tang Z."/>
            <person name="Zhuo Y."/>
            <person name="Zhang Y."/>
            <person name="Yu L."/>
            <person name="Huang J."/>
            <person name="Yang P."/>
            <person name="Peng Q."/>
            <person name="Zhang J."/>
            <person name="Jiang W."/>
            <person name="Zhang Z."/>
            <person name="Lin K."/>
            <person name="Ro D.K."/>
            <person name="Chen X."/>
            <person name="Xiong X."/>
            <person name="Shang Y."/>
            <person name="Huang S."/>
            <person name="Zeng J."/>
        </authorList>
    </citation>
    <scope>NUCLEOTIDE SEQUENCE [LARGE SCALE GENOMIC DNA]</scope>
    <source>
        <strain evidence="3">cv. BLH2017</strain>
        <tissue evidence="2">Root</tissue>
    </source>
</reference>